<feature type="chain" id="PRO_5012500384" description="S-layer homology domain-containing protein" evidence="1">
    <location>
        <begin position="24"/>
        <end position="495"/>
    </location>
</feature>
<dbReference type="Proteomes" id="UP000184465">
    <property type="component" value="Unassembled WGS sequence"/>
</dbReference>
<evidence type="ECO:0000313" key="3">
    <source>
        <dbReference type="Proteomes" id="UP000184465"/>
    </source>
</evidence>
<evidence type="ECO:0008006" key="4">
    <source>
        <dbReference type="Google" id="ProtNLM"/>
    </source>
</evidence>
<evidence type="ECO:0000256" key="1">
    <source>
        <dbReference type="SAM" id="SignalP"/>
    </source>
</evidence>
<dbReference type="EMBL" id="FRAG01000061">
    <property type="protein sequence ID" value="SHK43956.1"/>
    <property type="molecule type" value="Genomic_DNA"/>
</dbReference>
<keyword evidence="1" id="KW-0732">Signal</keyword>
<feature type="signal peptide" evidence="1">
    <location>
        <begin position="1"/>
        <end position="23"/>
    </location>
</feature>
<protein>
    <recommendedName>
        <fullName evidence="4">S-layer homology domain-containing protein</fullName>
    </recommendedName>
</protein>
<accession>A0A1M6SH09</accession>
<evidence type="ECO:0000313" key="2">
    <source>
        <dbReference type="EMBL" id="SHK43956.1"/>
    </source>
</evidence>
<reference evidence="2 3" key="1">
    <citation type="submission" date="2016-11" db="EMBL/GenBank/DDBJ databases">
        <authorList>
            <person name="Jaros S."/>
            <person name="Januszkiewicz K."/>
            <person name="Wedrychowicz H."/>
        </authorList>
    </citation>
    <scope>NUCLEOTIDE SEQUENCE [LARGE SCALE GENOMIC DNA]</scope>
    <source>
        <strain evidence="2 3">DSM 15212</strain>
    </source>
</reference>
<name>A0A1M6SH09_PARC5</name>
<gene>
    <name evidence="2" type="ORF">SAMN02745912_03311</name>
</gene>
<sequence length="495" mass="57383">MKKITILLISMLIIVSAPLASFANEQQFTKAEFIKEVLDAAGVKIDKTSEIESLENIDKEYIPYIEAAYKKGIISEDEKPDLNDVILKQEAAKILVKAFAIKGNIEDITEEMINKELEFTDNHSIDPKVKKYIAYGLRNDIIEGNKESFYPMMILTKEISEELIDYAKNSYDKHFIRDGIAADKLLVLANKKLEEDKTYRAKGSFNMNMTMNVEGLPAEDEIGQELLGQGMNMDMTTELDMQAESPDKAYIKQVIKSDTEEVQSENTIEIYMDGPTMYQKMDISGDKWIKNDMSSVYNKIQSLQANNPQSMSQLSDEQIEFFKDYARYGENVKKGGKEYYVILLDIDKETYKRFYEEYTKEIMDASLEASLKQQSENNGLEQKNEVEIEMAKQFVTQMINDMEIEVSYKFYINKNTKHYEKMDLTMDMYMNMDNLIQKMAQMFQDEDEDLSKIKMEMVTHMEGQFDYFGFGKEVVFPKITEDDIFNMEDALVPQN</sequence>
<dbReference type="OrthoDB" id="1950397at2"/>
<proteinExistence type="predicted"/>
<keyword evidence="3" id="KW-1185">Reference proteome</keyword>
<dbReference type="STRING" id="1121301.SAMN02745912_03311"/>
<dbReference type="AlphaFoldDB" id="A0A1M6SH09"/>
<dbReference type="RefSeq" id="WP_073152602.1">
    <property type="nucleotide sequence ID" value="NZ_FRAG01000061.1"/>
</dbReference>
<organism evidence="2 3">
    <name type="scientific">Paramaledivibacter caminithermalis (strain DSM 15212 / CIP 107654 / DViRD3)</name>
    <name type="common">Clostridium caminithermale</name>
    <dbReference type="NCBI Taxonomy" id="1121301"/>
    <lineage>
        <taxon>Bacteria</taxon>
        <taxon>Bacillati</taxon>
        <taxon>Bacillota</taxon>
        <taxon>Clostridia</taxon>
        <taxon>Peptostreptococcales</taxon>
        <taxon>Caminicellaceae</taxon>
        <taxon>Paramaledivibacter</taxon>
    </lineage>
</organism>